<accession>A0A8S5PLZ3</accession>
<organism evidence="1">
    <name type="scientific">Siphoviridae sp. ctRcp9</name>
    <dbReference type="NCBI Taxonomy" id="2825504"/>
    <lineage>
        <taxon>Viruses</taxon>
        <taxon>Duplodnaviria</taxon>
        <taxon>Heunggongvirae</taxon>
        <taxon>Uroviricota</taxon>
        <taxon>Caudoviricetes</taxon>
    </lineage>
</organism>
<dbReference type="EMBL" id="BK015450">
    <property type="protein sequence ID" value="DAE07441.1"/>
    <property type="molecule type" value="Genomic_DNA"/>
</dbReference>
<protein>
    <submittedName>
        <fullName evidence="1">Uncharacterized protein</fullName>
    </submittedName>
</protein>
<reference evidence="1" key="1">
    <citation type="journal article" date="2021" name="Proc. Natl. Acad. Sci. U.S.A.">
        <title>A Catalog of Tens of Thousands of Viruses from Human Metagenomes Reveals Hidden Associations with Chronic Diseases.</title>
        <authorList>
            <person name="Tisza M.J."/>
            <person name="Buck C.B."/>
        </authorList>
    </citation>
    <scope>NUCLEOTIDE SEQUENCE</scope>
    <source>
        <strain evidence="1">CtRcp9</strain>
    </source>
</reference>
<evidence type="ECO:0000313" key="1">
    <source>
        <dbReference type="EMBL" id="DAE07441.1"/>
    </source>
</evidence>
<name>A0A8S5PLZ3_9CAUD</name>
<proteinExistence type="predicted"/>
<sequence length="51" mass="6028">MVELMLTYCLKFGELGLGFYLVHKIFSKKTKNFHFSADQSRIEVDSSFYEE</sequence>